<evidence type="ECO:0000313" key="7">
    <source>
        <dbReference type="Proteomes" id="UP000615446"/>
    </source>
</evidence>
<dbReference type="CDD" id="cd00397">
    <property type="entry name" value="DNA_BRE_C"/>
    <property type="match status" value="1"/>
</dbReference>
<reference evidence="6" key="1">
    <citation type="submission" date="2019-10" db="EMBL/GenBank/DDBJ databases">
        <title>Conservation and host-specific expression of non-tandemly repeated heterogenous ribosome RNA gene in arbuscular mycorrhizal fungi.</title>
        <authorList>
            <person name="Maeda T."/>
            <person name="Kobayashi Y."/>
            <person name="Nakagawa T."/>
            <person name="Ezawa T."/>
            <person name="Yamaguchi K."/>
            <person name="Bino T."/>
            <person name="Nishimoto Y."/>
            <person name="Shigenobu S."/>
            <person name="Kawaguchi M."/>
        </authorList>
    </citation>
    <scope>NUCLEOTIDE SEQUENCE</scope>
    <source>
        <strain evidence="6">HR1</strain>
    </source>
</reference>
<feature type="domain" description="VIT" evidence="5">
    <location>
        <begin position="3"/>
        <end position="132"/>
    </location>
</feature>
<dbReference type="GO" id="GO:0006310">
    <property type="term" value="P:DNA recombination"/>
    <property type="evidence" value="ECO:0007669"/>
    <property type="project" value="UniProtKB-KW"/>
</dbReference>
<dbReference type="GO" id="GO:0003677">
    <property type="term" value="F:DNA binding"/>
    <property type="evidence" value="ECO:0007669"/>
    <property type="project" value="InterPro"/>
</dbReference>
<evidence type="ECO:0000313" key="6">
    <source>
        <dbReference type="EMBL" id="GES73069.1"/>
    </source>
</evidence>
<dbReference type="InterPro" id="IPR021893">
    <property type="entry name" value="ZMYM2-like_C"/>
</dbReference>
<dbReference type="PANTHER" id="PTHR45737">
    <property type="entry name" value="VON WILLEBRAND FACTOR A DOMAIN-CONTAINING PROTEIN 5A"/>
    <property type="match status" value="1"/>
</dbReference>
<protein>
    <submittedName>
        <fullName evidence="6">von Willebrand factor A domain-containing protein DDB_G0267758-like</fullName>
    </submittedName>
</protein>
<dbReference type="OrthoDB" id="1729737at2759"/>
<dbReference type="InterPro" id="IPR013762">
    <property type="entry name" value="Integrase-like_cat_sf"/>
</dbReference>
<evidence type="ECO:0000259" key="5">
    <source>
        <dbReference type="PROSITE" id="PS51468"/>
    </source>
</evidence>
<dbReference type="GO" id="GO:0015074">
    <property type="term" value="P:DNA integration"/>
    <property type="evidence" value="ECO:0007669"/>
    <property type="project" value="InterPro"/>
</dbReference>
<dbReference type="SMART" id="SM00609">
    <property type="entry name" value="VIT"/>
    <property type="match status" value="1"/>
</dbReference>
<dbReference type="EMBL" id="BLAL01000005">
    <property type="protein sequence ID" value="GES73069.1"/>
    <property type="molecule type" value="Genomic_DNA"/>
</dbReference>
<evidence type="ECO:0000256" key="1">
    <source>
        <dbReference type="ARBA" id="ARBA00022499"/>
    </source>
</evidence>
<dbReference type="PANTHER" id="PTHR45737:SF6">
    <property type="entry name" value="VON WILLEBRAND FACTOR A DOMAIN-CONTAINING PROTEIN 5A"/>
    <property type="match status" value="1"/>
</dbReference>
<comment type="caution">
    <text evidence="6">The sequence shown here is derived from an EMBL/GenBank/DDBJ whole genome shotgun (WGS) entry which is preliminary data.</text>
</comment>
<dbReference type="Pfam" id="PF12012">
    <property type="entry name" value="DUF3504"/>
    <property type="match status" value="1"/>
</dbReference>
<accession>A0A8H3QDF2</accession>
<dbReference type="InterPro" id="IPR013694">
    <property type="entry name" value="VIT"/>
</dbReference>
<gene>
    <name evidence="6" type="ORF">RCL2_000061000</name>
</gene>
<dbReference type="Pfam" id="PF08487">
    <property type="entry name" value="VIT"/>
    <property type="match status" value="1"/>
</dbReference>
<dbReference type="InterPro" id="IPR011010">
    <property type="entry name" value="DNA_brk_join_enz"/>
</dbReference>
<proteinExistence type="predicted"/>
<evidence type="ECO:0000256" key="3">
    <source>
        <dbReference type="ARBA" id="ARBA00022843"/>
    </source>
</evidence>
<dbReference type="SUPFAM" id="SSF56349">
    <property type="entry name" value="DNA breaking-rejoining enzymes"/>
    <property type="match status" value="1"/>
</dbReference>
<name>A0A8H3QDF2_9GLOM</name>
<dbReference type="Proteomes" id="UP000615446">
    <property type="component" value="Unassembled WGS sequence"/>
</dbReference>
<keyword evidence="1" id="KW-1017">Isopeptide bond</keyword>
<dbReference type="AlphaFoldDB" id="A0A8H3QDF2"/>
<keyword evidence="4" id="KW-0233">DNA recombination</keyword>
<keyword evidence="3" id="KW-0832">Ubl conjugation</keyword>
<dbReference type="Gene3D" id="1.10.443.10">
    <property type="entry name" value="Intergrase catalytic core"/>
    <property type="match status" value="1"/>
</dbReference>
<evidence type="ECO:0000256" key="4">
    <source>
        <dbReference type="ARBA" id="ARBA00023172"/>
    </source>
</evidence>
<evidence type="ECO:0000256" key="2">
    <source>
        <dbReference type="ARBA" id="ARBA00022553"/>
    </source>
</evidence>
<keyword evidence="2" id="KW-0597">Phosphoprotein</keyword>
<sequence>MQNFGLCLVIKQELKPIPLQNVVVEANIVDMIAEVTISQIYKNIEKDTIEALYKFPIYEAAAICEFEAEIGGQRKVKGIVKESKEAAKEYTEEVQKGHGAYLLESESKDIFQCSVGNITSGQTVVIKITYVTELNHDSESENIRFVLPTNIAPRYGSSEYSSSSNEGKILNPDVVSYSSKANYYLDLTVTCRMTSTIQNIESPSHKISTEMNIDENPKISKITLTEQITYLEKIFILVVKSKDLDQPRAFVEYNPETQTNCIISYNKKTFIYTALTSQEILTIQQVARVKSTNISTNTWINTLEAFRHDLQLPGKIEDIDTKEELECQLVLFFVSCKQQNGKDYSVQSIKTARFAIACHINLYSKIRPQDINNKNVYPDLYNAITGKIKILTKSGFGESRGADAFTESEIQLIVNHPAMQTDSPKGLLRRIFWHNAFEFALRGGEHYDLKIQHFVKRKDGGIDVIFYQSKCNQIRLSNSNPKSEIISISPNENIIKDYELYFTKRPPQCDDAFYLQSCNQAEVEFTGYWYKSAHVGRNSLNKFMNEIALVTGINCDDRKFSNHSGRKTFVQYSKSRGISDNDVMSVSRHKNPHSLSYYERPKTVLQQNTLTQINDIIYKKRVVTNEAKNQSTSFTAALEFYKGSISENCKFKALAYLNYHIAYYIIENNISPLPLSEKPRVPFQEIKDSQNIQLDEDCIKKFLQGNTFNNCNITFNMNQ</sequence>
<dbReference type="PROSITE" id="PS51468">
    <property type="entry name" value="VIT"/>
    <property type="match status" value="1"/>
</dbReference>
<organism evidence="6 7">
    <name type="scientific">Rhizophagus clarus</name>
    <dbReference type="NCBI Taxonomy" id="94130"/>
    <lineage>
        <taxon>Eukaryota</taxon>
        <taxon>Fungi</taxon>
        <taxon>Fungi incertae sedis</taxon>
        <taxon>Mucoromycota</taxon>
        <taxon>Glomeromycotina</taxon>
        <taxon>Glomeromycetes</taxon>
        <taxon>Glomerales</taxon>
        <taxon>Glomeraceae</taxon>
        <taxon>Rhizophagus</taxon>
    </lineage>
</organism>